<gene>
    <name evidence="2" type="ORF">SP90_02690</name>
</gene>
<sequence length="262" mass="28578">MSADSKITLVFNSAEARLQIVCGQKEQLLFTKEIFSPRQGMQVLLPALMEGLKTMSLSLENIGKIACVRGPGSFTGLRLVLATALGLARSHGYPMAGMDYLPALAMDVCATTSKEVWVITHARRGQVHFQAFKECSTDGLPIPVTEPSAGSIESLAAMIAERKTETILLGTGVQKNFEYFETEIPQAILLDERFSHPKPETLLGIASLLEYTDAPVEPLYLRPCDAEENLDYIVSMKGIDPEEARQRLSDLTSSLPGNSITS</sequence>
<keyword evidence="3" id="KW-1185">Reference proteome</keyword>
<accession>A0A1B7XL43</accession>
<dbReference type="Pfam" id="PF00814">
    <property type="entry name" value="TsaD"/>
    <property type="match status" value="1"/>
</dbReference>
<dbReference type="STRING" id="1560234.SP90_02690"/>
<evidence type="ECO:0000313" key="3">
    <source>
        <dbReference type="Proteomes" id="UP000091979"/>
    </source>
</evidence>
<name>A0A1B7XL43_9BACT</name>
<dbReference type="RefSeq" id="WP_066852296.1">
    <property type="nucleotide sequence ID" value="NZ_JXMS01000003.1"/>
</dbReference>
<dbReference type="InterPro" id="IPR043129">
    <property type="entry name" value="ATPase_NBD"/>
</dbReference>
<dbReference type="NCBIfam" id="TIGR03725">
    <property type="entry name" value="T6A_YeaZ"/>
    <property type="match status" value="1"/>
</dbReference>
<organism evidence="2 3">
    <name type="scientific">Halodesulfovibrio spirochaetisodalis</name>
    <dbReference type="NCBI Taxonomy" id="1560234"/>
    <lineage>
        <taxon>Bacteria</taxon>
        <taxon>Pseudomonadati</taxon>
        <taxon>Thermodesulfobacteriota</taxon>
        <taxon>Desulfovibrionia</taxon>
        <taxon>Desulfovibrionales</taxon>
        <taxon>Desulfovibrionaceae</taxon>
        <taxon>Halodesulfovibrio</taxon>
    </lineage>
</organism>
<proteinExistence type="predicted"/>
<reference evidence="2 3" key="1">
    <citation type="submission" date="2015-01" db="EMBL/GenBank/DDBJ databases">
        <title>Desulfovibrio sp. JC271 draft genome sequence.</title>
        <authorList>
            <person name="Shivani Y."/>
            <person name="Subhash Y."/>
            <person name="Sasikala C."/>
            <person name="Ramana C.V."/>
        </authorList>
    </citation>
    <scope>NUCLEOTIDE SEQUENCE [LARGE SCALE GENOMIC DNA]</scope>
    <source>
        <strain evidence="2 3">JC271</strain>
    </source>
</reference>
<evidence type="ECO:0000259" key="1">
    <source>
        <dbReference type="Pfam" id="PF00814"/>
    </source>
</evidence>
<comment type="caution">
    <text evidence="2">The sequence shown here is derived from an EMBL/GenBank/DDBJ whole genome shotgun (WGS) entry which is preliminary data.</text>
</comment>
<dbReference type="PATRIC" id="fig|1560234.3.peg.1993"/>
<dbReference type="InterPro" id="IPR000905">
    <property type="entry name" value="Gcp-like_dom"/>
</dbReference>
<dbReference type="OrthoDB" id="9809995at2"/>
<dbReference type="SUPFAM" id="SSF53067">
    <property type="entry name" value="Actin-like ATPase domain"/>
    <property type="match status" value="2"/>
</dbReference>
<evidence type="ECO:0000313" key="2">
    <source>
        <dbReference type="EMBL" id="OBQ56240.1"/>
    </source>
</evidence>
<dbReference type="Gene3D" id="3.30.420.40">
    <property type="match status" value="2"/>
</dbReference>
<dbReference type="Proteomes" id="UP000091979">
    <property type="component" value="Unassembled WGS sequence"/>
</dbReference>
<dbReference type="AlphaFoldDB" id="A0A1B7XL43"/>
<dbReference type="InterPro" id="IPR022496">
    <property type="entry name" value="T6A_TsaB"/>
</dbReference>
<dbReference type="EMBL" id="JXMS01000003">
    <property type="protein sequence ID" value="OBQ56240.1"/>
    <property type="molecule type" value="Genomic_DNA"/>
</dbReference>
<dbReference type="GO" id="GO:0002949">
    <property type="term" value="P:tRNA threonylcarbamoyladenosine modification"/>
    <property type="evidence" value="ECO:0007669"/>
    <property type="project" value="InterPro"/>
</dbReference>
<feature type="domain" description="Gcp-like" evidence="1">
    <location>
        <begin position="41"/>
        <end position="130"/>
    </location>
</feature>
<protein>
    <recommendedName>
        <fullName evidence="1">Gcp-like domain-containing protein</fullName>
    </recommendedName>
</protein>